<dbReference type="Pfam" id="PF06702">
    <property type="entry name" value="Fam20C"/>
    <property type="match status" value="1"/>
</dbReference>
<dbReference type="AlphaFoldDB" id="A0A5B8MYR7"/>
<proteinExistence type="predicted"/>
<feature type="transmembrane region" description="Helical" evidence="1">
    <location>
        <begin position="46"/>
        <end position="64"/>
    </location>
</feature>
<keyword evidence="1" id="KW-1133">Transmembrane helix</keyword>
<evidence type="ECO:0000256" key="1">
    <source>
        <dbReference type="SAM" id="Phobius"/>
    </source>
</evidence>
<gene>
    <name evidence="3" type="ORF">A3770_18p82450</name>
</gene>
<evidence type="ECO:0000313" key="4">
    <source>
        <dbReference type="Proteomes" id="UP000316726"/>
    </source>
</evidence>
<organism evidence="3 4">
    <name type="scientific">Chloropicon primus</name>
    <dbReference type="NCBI Taxonomy" id="1764295"/>
    <lineage>
        <taxon>Eukaryota</taxon>
        <taxon>Viridiplantae</taxon>
        <taxon>Chlorophyta</taxon>
        <taxon>Chloropicophyceae</taxon>
        <taxon>Chloropicales</taxon>
        <taxon>Chloropicaceae</taxon>
        <taxon>Chloropicon</taxon>
    </lineage>
</organism>
<dbReference type="InterPro" id="IPR009581">
    <property type="entry name" value="FAM20_C"/>
</dbReference>
<name>A0A5B8MYR7_9CHLO</name>
<evidence type="ECO:0000313" key="3">
    <source>
        <dbReference type="EMBL" id="QDZ25727.1"/>
    </source>
</evidence>
<keyword evidence="1" id="KW-0812">Transmembrane</keyword>
<accession>A0A5B8MYR7</accession>
<protein>
    <recommendedName>
        <fullName evidence="2">FAM20 C-terminal domain-containing protein</fullName>
    </recommendedName>
</protein>
<dbReference type="OrthoDB" id="8583677at2759"/>
<feature type="domain" description="FAM20 C-terminal" evidence="2">
    <location>
        <begin position="365"/>
        <end position="519"/>
    </location>
</feature>
<sequence length="523" mass="59116">MRTLYSRAASVMIPSSFDEMKDTTVYVSQRSMRVLKGIALDRKKQVVIVLAFFVLAWTVSISSLRGRGAAYNQLKVSSIDGRILENEIEGVSEACSMMKEVSHDTVTSLPRLLCSNRLACGVNQDLSQKECDLYWKSTLQRGHIESIDLPKRGRSDKRLETIDEVIDFLEDQLNADKRMKLLTHMSMGYQAYMLPLPWNSKSVIQRDGYYTPDGRYVAYRVQGLGGGNTYAYFCDRILGFERVLPSSMRLMSAKSLERLLVQSLRNKARALTSSRAQKRAQESISRRASSLAKMASEEFKFNETHILVEMVSAIPKGVESNHVGRGSKSPLLDPQDNTFWEYVSMKTEGGLPKAVEDERSFAKISMDVVDMQLFDYIVGNDNRRYPSITFLGKDKAFLLVGDNLAAGSGADKTPPIKMPFNYETPNLYLGAIGCKFRRSTIERLQKIQKKDKRLSTMVRDAIAEGDKVYVQQYEALAHGWLMATLQHVDLLSNTDLDENLDKILEHVETCVEQYGTTRVYVNA</sequence>
<dbReference type="EMBL" id="CP031051">
    <property type="protein sequence ID" value="QDZ25727.1"/>
    <property type="molecule type" value="Genomic_DNA"/>
</dbReference>
<keyword evidence="1" id="KW-0472">Membrane</keyword>
<reference evidence="3 4" key="1">
    <citation type="submission" date="2018-07" db="EMBL/GenBank/DDBJ databases">
        <title>The complete nuclear genome of the prasinophyte Chloropicon primus (CCMP1205).</title>
        <authorList>
            <person name="Pombert J.-F."/>
            <person name="Otis C."/>
            <person name="Turmel M."/>
            <person name="Lemieux C."/>
        </authorList>
    </citation>
    <scope>NUCLEOTIDE SEQUENCE [LARGE SCALE GENOMIC DNA]</scope>
    <source>
        <strain evidence="3 4">CCMP1205</strain>
    </source>
</reference>
<dbReference type="STRING" id="1764295.A0A5B8MYR7"/>
<keyword evidence="4" id="KW-1185">Reference proteome</keyword>
<evidence type="ECO:0000259" key="2">
    <source>
        <dbReference type="Pfam" id="PF06702"/>
    </source>
</evidence>
<dbReference type="Proteomes" id="UP000316726">
    <property type="component" value="Chromosome 18"/>
</dbReference>